<sequence>MKKFPQQKTQRSQKQKSRRSQTRKQTRSRRPGLYFKQGRGERSQSQAFNAPEIWHAPTEADHFTFVEYSAGENYIHPVTRNEVLERIRELPAEFQADLDVIQFSAMTRKRALFPCYGMQWGNTVYLYPIEANLEEVYTRAPMPQQRIETEMYGGQWEQHGSEWILSWTEETIRDFYLNNILIHEIGHINDHRNTRQEDRERYANWFAIEYGFRASRGRI</sequence>
<dbReference type="RefSeq" id="WP_144995056.1">
    <property type="nucleotide sequence ID" value="NZ_CP036281.1"/>
</dbReference>
<dbReference type="AlphaFoldDB" id="A0A518CLA1"/>
<evidence type="ECO:0000313" key="2">
    <source>
        <dbReference type="EMBL" id="QDU80008.1"/>
    </source>
</evidence>
<dbReference type="KEGG" id="plon:Pla110_17300"/>
<organism evidence="2 3">
    <name type="scientific">Polystyrenella longa</name>
    <dbReference type="NCBI Taxonomy" id="2528007"/>
    <lineage>
        <taxon>Bacteria</taxon>
        <taxon>Pseudomonadati</taxon>
        <taxon>Planctomycetota</taxon>
        <taxon>Planctomycetia</taxon>
        <taxon>Planctomycetales</taxon>
        <taxon>Planctomycetaceae</taxon>
        <taxon>Polystyrenella</taxon>
    </lineage>
</organism>
<protein>
    <submittedName>
        <fullName evidence="2">Uncharacterized protein</fullName>
    </submittedName>
</protein>
<accession>A0A518CLA1</accession>
<dbReference type="Proteomes" id="UP000317178">
    <property type="component" value="Chromosome"/>
</dbReference>
<proteinExistence type="predicted"/>
<gene>
    <name evidence="2" type="ORF">Pla110_17300</name>
</gene>
<dbReference type="EMBL" id="CP036281">
    <property type="protein sequence ID" value="QDU80008.1"/>
    <property type="molecule type" value="Genomic_DNA"/>
</dbReference>
<dbReference type="OrthoDB" id="2989328at2"/>
<reference evidence="2 3" key="1">
    <citation type="submission" date="2019-02" db="EMBL/GenBank/DDBJ databases">
        <title>Deep-cultivation of Planctomycetes and their phenomic and genomic characterization uncovers novel biology.</title>
        <authorList>
            <person name="Wiegand S."/>
            <person name="Jogler M."/>
            <person name="Boedeker C."/>
            <person name="Pinto D."/>
            <person name="Vollmers J."/>
            <person name="Rivas-Marin E."/>
            <person name="Kohn T."/>
            <person name="Peeters S.H."/>
            <person name="Heuer A."/>
            <person name="Rast P."/>
            <person name="Oberbeckmann S."/>
            <person name="Bunk B."/>
            <person name="Jeske O."/>
            <person name="Meyerdierks A."/>
            <person name="Storesund J.E."/>
            <person name="Kallscheuer N."/>
            <person name="Luecker S."/>
            <person name="Lage O.M."/>
            <person name="Pohl T."/>
            <person name="Merkel B.J."/>
            <person name="Hornburger P."/>
            <person name="Mueller R.-W."/>
            <person name="Bruemmer F."/>
            <person name="Labrenz M."/>
            <person name="Spormann A.M."/>
            <person name="Op den Camp H."/>
            <person name="Overmann J."/>
            <person name="Amann R."/>
            <person name="Jetten M.S.M."/>
            <person name="Mascher T."/>
            <person name="Medema M.H."/>
            <person name="Devos D.P."/>
            <person name="Kaster A.-K."/>
            <person name="Ovreas L."/>
            <person name="Rohde M."/>
            <person name="Galperin M.Y."/>
            <person name="Jogler C."/>
        </authorList>
    </citation>
    <scope>NUCLEOTIDE SEQUENCE [LARGE SCALE GENOMIC DNA]</scope>
    <source>
        <strain evidence="2 3">Pla110</strain>
    </source>
</reference>
<name>A0A518CLA1_9PLAN</name>
<feature type="compositionally biased region" description="Basic residues" evidence="1">
    <location>
        <begin position="1"/>
        <end position="30"/>
    </location>
</feature>
<keyword evidence="3" id="KW-1185">Reference proteome</keyword>
<evidence type="ECO:0000256" key="1">
    <source>
        <dbReference type="SAM" id="MobiDB-lite"/>
    </source>
</evidence>
<feature type="region of interest" description="Disordered" evidence="1">
    <location>
        <begin position="1"/>
        <end position="44"/>
    </location>
</feature>
<evidence type="ECO:0000313" key="3">
    <source>
        <dbReference type="Proteomes" id="UP000317178"/>
    </source>
</evidence>